<organism evidence="1 2">
    <name type="scientific">Paenibacillus pini JCM 16418</name>
    <dbReference type="NCBI Taxonomy" id="1236976"/>
    <lineage>
        <taxon>Bacteria</taxon>
        <taxon>Bacillati</taxon>
        <taxon>Bacillota</taxon>
        <taxon>Bacilli</taxon>
        <taxon>Bacillales</taxon>
        <taxon>Paenibacillaceae</taxon>
        <taxon>Paenibacillus</taxon>
    </lineage>
</organism>
<keyword evidence="2" id="KW-1185">Reference proteome</keyword>
<dbReference type="STRING" id="1236976.JCM16418_4485"/>
<dbReference type="OrthoDB" id="1648298at2"/>
<dbReference type="InterPro" id="IPR025063">
    <property type="entry name" value="DUF4004"/>
</dbReference>
<comment type="caution">
    <text evidence="1">The sequence shown here is derived from an EMBL/GenBank/DDBJ whole genome shotgun (WGS) entry which is preliminary data.</text>
</comment>
<name>W7Z028_9BACL</name>
<dbReference type="RefSeq" id="WP_036652592.1">
    <property type="nucleotide sequence ID" value="NZ_BAVZ01000021.1"/>
</dbReference>
<dbReference type="Pfam" id="PF13171">
    <property type="entry name" value="DUF4004"/>
    <property type="match status" value="1"/>
</dbReference>
<sequence length="212" mass="24735">MNEDELISKKELLEWTGISYGQLYRWKRKNLIPEDWFIRKSSYTGQETFFPREKILQRIDRIKNMKDGLSLDELADVFSPSSDDISLGAQKLVERNIVTQTTLHLYEEVQGSQETLAFSDMVCLFVLEKLLQSGEMTQGEGKMLIHLLKEHEEHFASRPCEVVLFRKMGVTSFVLAESMEHIYFDKGVKWVVRMSVTACIEELKMSLNEREE</sequence>
<dbReference type="EMBL" id="BAVZ01000021">
    <property type="protein sequence ID" value="GAF10306.1"/>
    <property type="molecule type" value="Genomic_DNA"/>
</dbReference>
<dbReference type="eggNOG" id="COG0789">
    <property type="taxonomic scope" value="Bacteria"/>
</dbReference>
<evidence type="ECO:0008006" key="3">
    <source>
        <dbReference type="Google" id="ProtNLM"/>
    </source>
</evidence>
<dbReference type="AlphaFoldDB" id="W7Z028"/>
<evidence type="ECO:0000313" key="2">
    <source>
        <dbReference type="Proteomes" id="UP000019364"/>
    </source>
</evidence>
<accession>W7Z028</accession>
<proteinExistence type="predicted"/>
<dbReference type="Proteomes" id="UP000019364">
    <property type="component" value="Unassembled WGS sequence"/>
</dbReference>
<gene>
    <name evidence="1" type="ORF">JCM16418_4485</name>
</gene>
<reference evidence="1 2" key="1">
    <citation type="journal article" date="2014" name="Genome Announc.">
        <title>Draft Genome Sequence of Paenibacillus pini JCM 16418T, Isolated from the Rhizosphere of Pine Tree.</title>
        <authorList>
            <person name="Yuki M."/>
            <person name="Oshima K."/>
            <person name="Suda W."/>
            <person name="Oshida Y."/>
            <person name="Kitamura K."/>
            <person name="Iida Y."/>
            <person name="Hattori M."/>
            <person name="Ohkuma M."/>
        </authorList>
    </citation>
    <scope>NUCLEOTIDE SEQUENCE [LARGE SCALE GENOMIC DNA]</scope>
    <source>
        <strain evidence="1 2">JCM 16418</strain>
    </source>
</reference>
<evidence type="ECO:0000313" key="1">
    <source>
        <dbReference type="EMBL" id="GAF10306.1"/>
    </source>
</evidence>
<protein>
    <recommendedName>
        <fullName evidence="3">DUF4004 domain-containing protein</fullName>
    </recommendedName>
</protein>